<organism evidence="1 2">
    <name type="scientific">Pseudalgibacter alginicilyticus</name>
    <dbReference type="NCBI Taxonomy" id="1736674"/>
    <lineage>
        <taxon>Bacteria</taxon>
        <taxon>Pseudomonadati</taxon>
        <taxon>Bacteroidota</taxon>
        <taxon>Flavobacteriia</taxon>
        <taxon>Flavobacteriales</taxon>
        <taxon>Flavobacteriaceae</taxon>
        <taxon>Pseudalgibacter</taxon>
    </lineage>
</organism>
<name>A0A0N7HZ09_9FLAO</name>
<accession>A0A0N7HZ09</accession>
<dbReference type="AlphaFoldDB" id="A0A0N7HZ09"/>
<keyword evidence="2" id="KW-1185">Reference proteome</keyword>
<evidence type="ECO:0000313" key="2">
    <source>
        <dbReference type="Proteomes" id="UP000057981"/>
    </source>
</evidence>
<reference evidence="1 2" key="1">
    <citation type="submission" date="2015-10" db="EMBL/GenBank/DDBJ databases">
        <authorList>
            <person name="Gilbert D.G."/>
        </authorList>
    </citation>
    <scope>NUCLEOTIDE SEQUENCE [LARGE SCALE GENOMIC DNA]</scope>
    <source>
        <strain evidence="2">HZ-22</strain>
    </source>
</reference>
<evidence type="ECO:0000313" key="1">
    <source>
        <dbReference type="EMBL" id="ALJ06742.1"/>
    </source>
</evidence>
<gene>
    <name evidence="1" type="ORF">APS56_05200</name>
</gene>
<dbReference type="Proteomes" id="UP000057981">
    <property type="component" value="Chromosome"/>
</dbReference>
<dbReference type="KEGG" id="ahz:APS56_05200"/>
<proteinExistence type="predicted"/>
<sequence length="80" mass="9119">MRTIPWKDIKYAQTRTYNALLEYGGWGLKNGGFFAKKGKAINIKGNIGIQLILIDNKKLLIGTQKKLDADNVIGRYFHKH</sequence>
<dbReference type="STRING" id="1736674.APS56_05200"/>
<dbReference type="EMBL" id="CP012898">
    <property type="protein sequence ID" value="ALJ06742.1"/>
    <property type="molecule type" value="Genomic_DNA"/>
</dbReference>
<protein>
    <submittedName>
        <fullName evidence="1">Uncharacterized protein</fullName>
    </submittedName>
</protein>